<feature type="transmembrane region" description="Helical" evidence="15">
    <location>
        <begin position="530"/>
        <end position="549"/>
    </location>
</feature>
<evidence type="ECO:0000256" key="4">
    <source>
        <dbReference type="ARBA" id="ARBA00022729"/>
    </source>
</evidence>
<evidence type="ECO:0000256" key="7">
    <source>
        <dbReference type="ARBA" id="ARBA00023054"/>
    </source>
</evidence>
<evidence type="ECO:0000313" key="19">
    <source>
        <dbReference type="Proteomes" id="UP000316079"/>
    </source>
</evidence>
<evidence type="ECO:0000256" key="14">
    <source>
        <dbReference type="SAM" id="MobiDB-lite"/>
    </source>
</evidence>
<dbReference type="GO" id="GO:0003341">
    <property type="term" value="P:cilium movement"/>
    <property type="evidence" value="ECO:0007669"/>
    <property type="project" value="TreeGrafter"/>
</dbReference>
<dbReference type="InterPro" id="IPR049258">
    <property type="entry name" value="ODAD1_CC"/>
</dbReference>
<feature type="transmembrane region" description="Helical" evidence="15">
    <location>
        <begin position="455"/>
        <end position="476"/>
    </location>
</feature>
<keyword evidence="19" id="KW-1185">Reference proteome</keyword>
<keyword evidence="7 13" id="KW-0175">Coiled coil</keyword>
<proteinExistence type="inferred from homology"/>
<protein>
    <recommendedName>
        <fullName evidence="17">G-protein coupled receptors family 3 profile domain-containing protein</fullName>
    </recommendedName>
</protein>
<feature type="domain" description="G-protein coupled receptors family 3 profile" evidence="17">
    <location>
        <begin position="453"/>
        <end position="583"/>
    </location>
</feature>
<evidence type="ECO:0000256" key="10">
    <source>
        <dbReference type="ARBA" id="ARBA00023180"/>
    </source>
</evidence>
<dbReference type="Proteomes" id="UP000316079">
    <property type="component" value="Unassembled WGS sequence"/>
</dbReference>
<feature type="signal peptide" evidence="16">
    <location>
        <begin position="1"/>
        <end position="19"/>
    </location>
</feature>
<sequence>MKEWIFLALCSISLRSGNCENPPWFKNITTNLFRSPGDILIGGLFPISQLTSDLSKREKPDDVECNSISKFGLSMSLMMKFTVDEINSKDNLLPGISLGFENYDTCMQPAVVMKPTLQLLTKELTDELEVTCDYTNYKPRVMAIIGPYSSELVKVIGKLTGFFLMPQISFGATSDVFSDKEVFPSFMRTLPTDRWQAEAMVEILKEFGWNWVSVIGSDEEYGQQGLQLFSNIASENNICVAYQGLIPVYGDPGAALKEILYQIENAKVGVVVIIAITDQVKNFFKEVIKHNLTAVWVASTAWSLVEDIYTLPGISSVGTVLAFSDITRPLKLFTPYIWELLTKMEEAPPDLQQVNIDGATLDNTCPICNYMTRANASMAPLSTCSSDCGVGQVRRVKGFHSCCFDCIDCMPGTFLNNSDDIQCKQCPIGQWSSSRSTRCIHPIYTYLYWTNFESLSLIFAGGLVLVCYLCVAGLFLKHRETPLVKTAGGPLCALTLSSLAAECVSLLLFLGQPGDIVCRMQQPLNAIFPSMALSAILILALQVVCVTEFPEKSRKHLENLRGRVEPMLNFGLMIGFNVILALISFMSTFMALKPHGQYNLPRDITTSTLCYCVVWVLFIPIYTSLNDKDKSVAQLTFVIMPRGRPANSALSDSSDLDYDGAAETELEKLQRQFRITEGDRQAYSIQSQEIIRKQRHEISKLHEEQEELLRTLHVLESQSRRQSESQETESVQFLLEQGNIQHDQLERERQIQAQLELEITNLEKRLLEARKEEISTSHSHVTQARHTQKAIRTLENKLDRALIRFNEQLTKNSQLREELEILRMQRVRFQQLRSKLEKVLQDVRKDIGEVIDMSTTAYEARVEAQTKITMMKDKEMKDFSQHSANIKELERVIAHEHRLKEFMTTKSSERTALDEGQEISRRQEKTYETLEEVFQQIQRVAGEDNLEMLVTKFIRVEDRNFALFNYVNEQNAEADQLRGEIHQIKEEIEQLHMKDLQQEQDHQALLKQLKDQQLECTAQVQDYEAQADDISKILDQIKAGIDSVFVKIECERGLLDNMLGSSSGIMDRNIMTYLSLVEQRTSLLLTIQAFIKSKDMEKKYDLKQVAQFLLGQKPDVQKQATPVQPPVARHDYEAEDPSFTDEEDRPLTHQELHLHILKTVASKDEPQQAGGSKYVKIPKSSSLSVSREHSLDV</sequence>
<keyword evidence="9" id="KW-0675">Receptor</keyword>
<dbReference type="OrthoDB" id="5984008at2759"/>
<evidence type="ECO:0000256" key="3">
    <source>
        <dbReference type="ARBA" id="ARBA00022692"/>
    </source>
</evidence>
<feature type="transmembrane region" description="Helical" evidence="15">
    <location>
        <begin position="570"/>
        <end position="592"/>
    </location>
</feature>
<dbReference type="InterPro" id="IPR051876">
    <property type="entry name" value="ODA-DC/CCD"/>
</dbReference>
<feature type="coiled-coil region" evidence="13">
    <location>
        <begin position="691"/>
        <end position="718"/>
    </location>
</feature>
<evidence type="ECO:0000256" key="13">
    <source>
        <dbReference type="SAM" id="Coils"/>
    </source>
</evidence>
<dbReference type="Pfam" id="PF21773">
    <property type="entry name" value="ODAD1_CC"/>
    <property type="match status" value="1"/>
</dbReference>
<keyword evidence="11" id="KW-0807">Transducer</keyword>
<evidence type="ECO:0000259" key="17">
    <source>
        <dbReference type="PROSITE" id="PS50259"/>
    </source>
</evidence>
<evidence type="ECO:0000256" key="11">
    <source>
        <dbReference type="ARBA" id="ARBA00023224"/>
    </source>
</evidence>
<dbReference type="GO" id="GO:0005886">
    <property type="term" value="C:plasma membrane"/>
    <property type="evidence" value="ECO:0007669"/>
    <property type="project" value="UniProtKB-SubCell"/>
</dbReference>
<evidence type="ECO:0000313" key="18">
    <source>
        <dbReference type="EMBL" id="TRY76144.1"/>
    </source>
</evidence>
<keyword evidence="4 16" id="KW-0732">Signal</keyword>
<comment type="subcellular location">
    <subcellularLocation>
        <location evidence="1">Cell membrane</location>
        <topology evidence="1">Multi-pass membrane protein</topology>
    </subcellularLocation>
</comment>
<feature type="transmembrane region" description="Helical" evidence="15">
    <location>
        <begin position="488"/>
        <end position="510"/>
    </location>
</feature>
<dbReference type="InterPro" id="IPR038550">
    <property type="entry name" value="GPCR_3_9-Cys_sf"/>
</dbReference>
<dbReference type="InterPro" id="IPR011500">
    <property type="entry name" value="GPCR_3_9-Cys_dom"/>
</dbReference>
<evidence type="ECO:0000256" key="1">
    <source>
        <dbReference type="ARBA" id="ARBA00004651"/>
    </source>
</evidence>
<dbReference type="PANTHER" id="PTHR21694:SF35">
    <property type="entry name" value="OUTER DYNEIN ARM-DOCKING COMPLEX SUBUNIT 1"/>
    <property type="match status" value="1"/>
</dbReference>
<dbReference type="GO" id="GO:0036158">
    <property type="term" value="P:outer dynein arm assembly"/>
    <property type="evidence" value="ECO:0007669"/>
    <property type="project" value="TreeGrafter"/>
</dbReference>
<accession>A0A553PEP4</accession>
<dbReference type="Pfam" id="PF01094">
    <property type="entry name" value="ANF_receptor"/>
    <property type="match status" value="1"/>
</dbReference>
<feature type="coiled-coil region" evidence="13">
    <location>
        <begin position="745"/>
        <end position="832"/>
    </location>
</feature>
<keyword evidence="2" id="KW-1003">Cell membrane</keyword>
<feature type="region of interest" description="Disordered" evidence="14">
    <location>
        <begin position="1159"/>
        <end position="1193"/>
    </location>
</feature>
<dbReference type="GO" id="GO:0050909">
    <property type="term" value="P:sensory perception of taste"/>
    <property type="evidence" value="ECO:0007669"/>
    <property type="project" value="UniProtKB-ARBA"/>
</dbReference>
<dbReference type="FunFam" id="2.10.50.30:FF:000004">
    <property type="entry name" value="Taste receptor type 1 member 3-like protein"/>
    <property type="match status" value="1"/>
</dbReference>
<evidence type="ECO:0000256" key="6">
    <source>
        <dbReference type="ARBA" id="ARBA00023040"/>
    </source>
</evidence>
<evidence type="ECO:0000256" key="5">
    <source>
        <dbReference type="ARBA" id="ARBA00022989"/>
    </source>
</evidence>
<evidence type="ECO:0000256" key="9">
    <source>
        <dbReference type="ARBA" id="ARBA00023170"/>
    </source>
</evidence>
<feature type="chain" id="PRO_5021738666" description="G-protein coupled receptors family 3 profile domain-containing protein" evidence="16">
    <location>
        <begin position="20"/>
        <end position="1193"/>
    </location>
</feature>
<comment type="caution">
    <text evidence="18">The sequence shown here is derived from an EMBL/GenBank/DDBJ whole genome shotgun (WGS) entry which is preliminary data.</text>
</comment>
<keyword evidence="8 15" id="KW-0472">Membrane</keyword>
<keyword evidence="3 15" id="KW-0812">Transmembrane</keyword>
<dbReference type="STRING" id="623744.A0A553PEP4"/>
<evidence type="ECO:0000256" key="8">
    <source>
        <dbReference type="ARBA" id="ARBA00023136"/>
    </source>
</evidence>
<organism evidence="18 19">
    <name type="scientific">Danionella cerebrum</name>
    <dbReference type="NCBI Taxonomy" id="2873325"/>
    <lineage>
        <taxon>Eukaryota</taxon>
        <taxon>Metazoa</taxon>
        <taxon>Chordata</taxon>
        <taxon>Craniata</taxon>
        <taxon>Vertebrata</taxon>
        <taxon>Euteleostomi</taxon>
        <taxon>Actinopterygii</taxon>
        <taxon>Neopterygii</taxon>
        <taxon>Teleostei</taxon>
        <taxon>Ostariophysi</taxon>
        <taxon>Cypriniformes</taxon>
        <taxon>Danionidae</taxon>
        <taxon>Danioninae</taxon>
        <taxon>Danionella</taxon>
    </lineage>
</organism>
<dbReference type="Gene3D" id="3.40.50.2300">
    <property type="match status" value="1"/>
</dbReference>
<feature type="coiled-coil region" evidence="13">
    <location>
        <begin position="967"/>
        <end position="1026"/>
    </location>
</feature>
<evidence type="ECO:0000256" key="16">
    <source>
        <dbReference type="SAM" id="SignalP"/>
    </source>
</evidence>
<dbReference type="PANTHER" id="PTHR21694">
    <property type="entry name" value="COILED-COIL DOMAIN-CONTAINING PROTEIN 63"/>
    <property type="match status" value="1"/>
</dbReference>
<dbReference type="Pfam" id="PF07562">
    <property type="entry name" value="NCD3G"/>
    <property type="match status" value="1"/>
</dbReference>
<feature type="compositionally biased region" description="Acidic residues" evidence="14">
    <location>
        <begin position="1133"/>
        <end position="1144"/>
    </location>
</feature>
<keyword evidence="10" id="KW-0325">Glycoprotein</keyword>
<evidence type="ECO:0000256" key="12">
    <source>
        <dbReference type="ARBA" id="ARBA00038492"/>
    </source>
</evidence>
<dbReference type="AlphaFoldDB" id="A0A553PEP4"/>
<evidence type="ECO:0000256" key="15">
    <source>
        <dbReference type="SAM" id="Phobius"/>
    </source>
</evidence>
<name>A0A553PEP4_9TELE</name>
<dbReference type="EMBL" id="SRMA01026690">
    <property type="protein sequence ID" value="TRY76144.1"/>
    <property type="molecule type" value="Genomic_DNA"/>
</dbReference>
<dbReference type="SUPFAM" id="SSF53822">
    <property type="entry name" value="Periplasmic binding protein-like I"/>
    <property type="match status" value="1"/>
</dbReference>
<reference evidence="18 19" key="1">
    <citation type="journal article" date="2019" name="Sci. Data">
        <title>Hybrid genome assembly and annotation of Danionella translucida.</title>
        <authorList>
            <person name="Kadobianskyi M."/>
            <person name="Schulze L."/>
            <person name="Schuelke M."/>
            <person name="Judkewitz B."/>
        </authorList>
    </citation>
    <scope>NUCLEOTIDE SEQUENCE [LARGE SCALE GENOMIC DNA]</scope>
    <source>
        <strain evidence="18 19">Bolton</strain>
    </source>
</reference>
<evidence type="ECO:0000256" key="2">
    <source>
        <dbReference type="ARBA" id="ARBA00022475"/>
    </source>
</evidence>
<dbReference type="GO" id="GO:0005930">
    <property type="term" value="C:axoneme"/>
    <property type="evidence" value="ECO:0007669"/>
    <property type="project" value="TreeGrafter"/>
</dbReference>
<dbReference type="PROSITE" id="PS50259">
    <property type="entry name" value="G_PROTEIN_RECEP_F3_4"/>
    <property type="match status" value="1"/>
</dbReference>
<gene>
    <name evidence="18" type="ORF">DNTS_031477</name>
</gene>
<dbReference type="InterPro" id="IPR028082">
    <property type="entry name" value="Peripla_BP_I"/>
</dbReference>
<keyword evidence="5 15" id="KW-1133">Transmembrane helix</keyword>
<dbReference type="Gene3D" id="2.10.50.30">
    <property type="entry name" value="GPCR, family 3, nine cysteines domain"/>
    <property type="match status" value="1"/>
</dbReference>
<dbReference type="InterPro" id="IPR001828">
    <property type="entry name" value="ANF_lig-bd_rcpt"/>
</dbReference>
<dbReference type="InterPro" id="IPR017978">
    <property type="entry name" value="GPCR_3_C"/>
</dbReference>
<dbReference type="FunFam" id="3.40.50.2300:FF:000016">
    <property type="entry name" value="Taste 1 receptor member 2"/>
    <property type="match status" value="1"/>
</dbReference>
<keyword evidence="6" id="KW-0297">G-protein coupled receptor</keyword>
<dbReference type="InterPro" id="IPR000337">
    <property type="entry name" value="GPCR_3"/>
</dbReference>
<dbReference type="Pfam" id="PF00003">
    <property type="entry name" value="7tm_3"/>
    <property type="match status" value="2"/>
</dbReference>
<dbReference type="PRINTS" id="PR00248">
    <property type="entry name" value="GPCRMGR"/>
</dbReference>
<comment type="similarity">
    <text evidence="12">Belongs to the G-protein coupled receptor 3 family. TAS1R subfamily.</text>
</comment>
<dbReference type="GO" id="GO:0004930">
    <property type="term" value="F:G protein-coupled receptor activity"/>
    <property type="evidence" value="ECO:0007669"/>
    <property type="project" value="UniProtKB-KW"/>
</dbReference>
<feature type="region of interest" description="Disordered" evidence="14">
    <location>
        <begin position="1116"/>
        <end position="1144"/>
    </location>
</feature>